<accession>A0A3M8DEB0</accession>
<dbReference type="PANTHER" id="PTHR32089:SF112">
    <property type="entry name" value="LYSOZYME-LIKE PROTEIN-RELATED"/>
    <property type="match status" value="1"/>
</dbReference>
<dbReference type="Pfam" id="PF22673">
    <property type="entry name" value="MCP-like_PDC_1"/>
    <property type="match status" value="1"/>
</dbReference>
<dbReference type="EMBL" id="RHHQ01000013">
    <property type="protein sequence ID" value="RNB85919.1"/>
    <property type="molecule type" value="Genomic_DNA"/>
</dbReference>
<dbReference type="Gene3D" id="6.10.340.10">
    <property type="match status" value="1"/>
</dbReference>
<feature type="domain" description="HAMP" evidence="9">
    <location>
        <begin position="370"/>
        <end position="424"/>
    </location>
</feature>
<keyword evidence="7" id="KW-1133">Transmembrane helix</keyword>
<dbReference type="InterPro" id="IPR004089">
    <property type="entry name" value="MCPsignal_dom"/>
</dbReference>
<dbReference type="GO" id="GO:0007165">
    <property type="term" value="P:signal transduction"/>
    <property type="evidence" value="ECO:0007669"/>
    <property type="project" value="UniProtKB-KW"/>
</dbReference>
<evidence type="ECO:0000256" key="6">
    <source>
        <dbReference type="PROSITE-ProRule" id="PRU00284"/>
    </source>
</evidence>
<dbReference type="Proteomes" id="UP000271031">
    <property type="component" value="Unassembled WGS sequence"/>
</dbReference>
<keyword evidence="7" id="KW-0812">Transmembrane</keyword>
<dbReference type="SMART" id="SM00304">
    <property type="entry name" value="HAMP"/>
    <property type="match status" value="2"/>
</dbReference>
<proteinExistence type="inferred from homology"/>
<keyword evidence="11" id="KW-1185">Reference proteome</keyword>
<keyword evidence="2" id="KW-1003">Cell membrane</keyword>
<comment type="similarity">
    <text evidence="5">Belongs to the methyl-accepting chemotaxis (MCP) protein family.</text>
</comment>
<evidence type="ECO:0000259" key="9">
    <source>
        <dbReference type="PROSITE" id="PS50885"/>
    </source>
</evidence>
<protein>
    <submittedName>
        <fullName evidence="10">HAMP domain-containing protein</fullName>
    </submittedName>
</protein>
<reference evidence="10 11" key="1">
    <citation type="submission" date="2018-10" db="EMBL/GenBank/DDBJ databases">
        <title>Phylogenomics of Brevibacillus.</title>
        <authorList>
            <person name="Dunlap C."/>
        </authorList>
    </citation>
    <scope>NUCLEOTIDE SEQUENCE [LARGE SCALE GENOMIC DNA]</scope>
    <source>
        <strain evidence="10 11">JCM 15716</strain>
    </source>
</reference>
<dbReference type="InterPro" id="IPR003660">
    <property type="entry name" value="HAMP_dom"/>
</dbReference>
<dbReference type="CDD" id="cd06225">
    <property type="entry name" value="HAMP"/>
    <property type="match status" value="1"/>
</dbReference>
<evidence type="ECO:0000256" key="5">
    <source>
        <dbReference type="ARBA" id="ARBA00029447"/>
    </source>
</evidence>
<dbReference type="PROSITE" id="PS50111">
    <property type="entry name" value="CHEMOTAXIS_TRANSDUC_2"/>
    <property type="match status" value="1"/>
</dbReference>
<dbReference type="OrthoDB" id="243053at2"/>
<evidence type="ECO:0000256" key="7">
    <source>
        <dbReference type="SAM" id="Phobius"/>
    </source>
</evidence>
<name>A0A3M8DEB0_9BACL</name>
<sequence>MGLKSLKIRMLLLFVIILVFQIGLSGFATFYTKGKIQQEEINKTKRLIDSNIELVQEEFNKIELVSKLANAAYEKKMDELATYPDETINQMFDQKYLMDNGLYSLDQYVEKTKADIGNARIEKGARTVAEKRAIMAAESYDGLFATIKKTIPESQWYYFTSTNKFQKIYPFVANKEGKYTTEKSMGGEFFTIASPEKNPNRELVWTKPYKDDLGTGMMVTVSNPVYVHDQFQGVFSIDVTLQSVEAIANSFASEDGTHAMVVDSFQNVLTGAATKKTEDKTKPDTIDTEIPDADIKGWMQNVVSTNKDSDELIANDKIIFASPIKITGWYLFLEMPLSSVQKISNQQMILVSALIAVLIVGMIVIFAYLSKRLTALTVVRDRLVAIASGGGDLTGRIKISGSDEIRQLADAFNEYLNKLEKMIGDIKKSAFFVVNHSNHLEKNMEISTDYIEGINQKSAELSSESTNISAVAQELSAAVEEIAATTRDNLSTLGNLVTEITQISTLSANSETVANRALHGMENIELEVNKSVGIVKQLEESMGRISDIVTTMTGISTQTNLLALNASIEAARAGEAGKGFSVVAEEVRKLAEESKRSSDNIYGIIGELQNSLTETIKTLNNQGDIILVEKQNVMSLIEHMSEIKSSIESSSEQIKTFEMNVDAQADGTDASSQNLGQVSESISEMTTALITINENLKNQADIQLEINQIAVEMKQTSENLNGLVEMFVISDDVRVEEDEKQ</sequence>
<dbReference type="AlphaFoldDB" id="A0A3M8DEB0"/>
<keyword evidence="3 7" id="KW-0472">Membrane</keyword>
<dbReference type="Pfam" id="PF00672">
    <property type="entry name" value="HAMP"/>
    <property type="match status" value="1"/>
</dbReference>
<feature type="transmembrane region" description="Helical" evidence="7">
    <location>
        <begin position="348"/>
        <end position="370"/>
    </location>
</feature>
<feature type="domain" description="Methyl-accepting transducer" evidence="8">
    <location>
        <begin position="443"/>
        <end position="683"/>
    </location>
</feature>
<organism evidence="10 11">
    <name type="scientific">Brevibacillus fluminis</name>
    <dbReference type="NCBI Taxonomy" id="511487"/>
    <lineage>
        <taxon>Bacteria</taxon>
        <taxon>Bacillati</taxon>
        <taxon>Bacillota</taxon>
        <taxon>Bacilli</taxon>
        <taxon>Bacillales</taxon>
        <taxon>Paenibacillaceae</taxon>
        <taxon>Brevibacillus</taxon>
    </lineage>
</organism>
<dbReference type="Pfam" id="PF00015">
    <property type="entry name" value="MCPsignal"/>
    <property type="match status" value="1"/>
</dbReference>
<evidence type="ECO:0000256" key="4">
    <source>
        <dbReference type="ARBA" id="ARBA00023224"/>
    </source>
</evidence>
<keyword evidence="4 6" id="KW-0807">Transducer</keyword>
<gene>
    <name evidence="10" type="ORF">EDM56_18135</name>
</gene>
<evidence type="ECO:0000256" key="2">
    <source>
        <dbReference type="ARBA" id="ARBA00022475"/>
    </source>
</evidence>
<evidence type="ECO:0000256" key="3">
    <source>
        <dbReference type="ARBA" id="ARBA00023136"/>
    </source>
</evidence>
<dbReference type="SUPFAM" id="SSF58104">
    <property type="entry name" value="Methyl-accepting chemotaxis protein (MCP) signaling domain"/>
    <property type="match status" value="1"/>
</dbReference>
<dbReference type="GO" id="GO:0005886">
    <property type="term" value="C:plasma membrane"/>
    <property type="evidence" value="ECO:0007669"/>
    <property type="project" value="UniProtKB-SubCell"/>
</dbReference>
<comment type="caution">
    <text evidence="10">The sequence shown here is derived from an EMBL/GenBank/DDBJ whole genome shotgun (WGS) entry which is preliminary data.</text>
</comment>
<dbReference type="SMART" id="SM00283">
    <property type="entry name" value="MA"/>
    <property type="match status" value="1"/>
</dbReference>
<dbReference type="RefSeq" id="WP_122919331.1">
    <property type="nucleotide sequence ID" value="NZ_RHHQ01000013.1"/>
</dbReference>
<dbReference type="Gene3D" id="3.30.450.20">
    <property type="entry name" value="PAS domain"/>
    <property type="match status" value="2"/>
</dbReference>
<evidence type="ECO:0000259" key="8">
    <source>
        <dbReference type="PROSITE" id="PS50111"/>
    </source>
</evidence>
<evidence type="ECO:0000256" key="1">
    <source>
        <dbReference type="ARBA" id="ARBA00004236"/>
    </source>
</evidence>
<dbReference type="PROSITE" id="PS50885">
    <property type="entry name" value="HAMP"/>
    <property type="match status" value="1"/>
</dbReference>
<evidence type="ECO:0000313" key="11">
    <source>
        <dbReference type="Proteomes" id="UP000271031"/>
    </source>
</evidence>
<evidence type="ECO:0000313" key="10">
    <source>
        <dbReference type="EMBL" id="RNB85919.1"/>
    </source>
</evidence>
<dbReference type="Gene3D" id="1.10.287.950">
    <property type="entry name" value="Methyl-accepting chemotaxis protein"/>
    <property type="match status" value="1"/>
</dbReference>
<comment type="subcellular location">
    <subcellularLocation>
        <location evidence="1">Cell membrane</location>
    </subcellularLocation>
</comment>
<dbReference type="PANTHER" id="PTHR32089">
    <property type="entry name" value="METHYL-ACCEPTING CHEMOTAXIS PROTEIN MCPB"/>
    <property type="match status" value="1"/>
</dbReference>